<feature type="domain" description="Ribonuclease M5 C-terminal" evidence="1">
    <location>
        <begin position="104"/>
        <end position="188"/>
    </location>
</feature>
<dbReference type="PANTHER" id="PTHR39156:SF2">
    <property type="entry name" value="DNA PRIMASE (BACTERIAL TYPE) AND SMALL PRIMASE-LIKE PROTEINS"/>
    <property type="match status" value="1"/>
</dbReference>
<proteinExistence type="predicted"/>
<dbReference type="STRING" id="537013.CLOSTMETH_00235"/>
<gene>
    <name evidence="2" type="ORF">CLOSTMETH_00235</name>
</gene>
<comment type="caution">
    <text evidence="2">The sequence shown here is derived from an EMBL/GenBank/DDBJ whole genome shotgun (WGS) entry which is preliminary data.</text>
</comment>
<dbReference type="GO" id="GO:0043822">
    <property type="term" value="F:ribonuclease M5 activity"/>
    <property type="evidence" value="ECO:0007669"/>
    <property type="project" value="TreeGrafter"/>
</dbReference>
<dbReference type="Proteomes" id="UP000003340">
    <property type="component" value="Unassembled WGS sequence"/>
</dbReference>
<dbReference type="AlphaFoldDB" id="C0E8U0"/>
<dbReference type="InterPro" id="IPR025156">
    <property type="entry name" value="RNase_M5_C"/>
</dbReference>
<dbReference type="Pfam" id="PF13331">
    <property type="entry name" value="DUF4093"/>
    <property type="match status" value="1"/>
</dbReference>
<dbReference type="EMBL" id="ACEC01000010">
    <property type="protein sequence ID" value="EEG32084.1"/>
    <property type="molecule type" value="Genomic_DNA"/>
</dbReference>
<organism evidence="2 3">
    <name type="scientific">[Clostridium] methylpentosum DSM 5476</name>
    <dbReference type="NCBI Taxonomy" id="537013"/>
    <lineage>
        <taxon>Bacteria</taxon>
        <taxon>Bacillati</taxon>
        <taxon>Bacillota</taxon>
        <taxon>Clostridia</taxon>
        <taxon>Eubacteriales</taxon>
        <taxon>Oscillospiraceae</taxon>
        <taxon>Oscillospiraceae incertae sedis</taxon>
    </lineage>
</organism>
<name>C0E8U0_9FIRM</name>
<reference evidence="2 3" key="2">
    <citation type="submission" date="2009-02" db="EMBL/GenBank/DDBJ databases">
        <title>Draft genome sequence of Clostridium methylpentosum (DSM 5476).</title>
        <authorList>
            <person name="Sudarsanam P."/>
            <person name="Ley R."/>
            <person name="Guruge J."/>
            <person name="Turnbaugh P.J."/>
            <person name="Mahowald M."/>
            <person name="Liep D."/>
            <person name="Gordon J."/>
        </authorList>
    </citation>
    <scope>NUCLEOTIDE SEQUENCE [LARGE SCALE GENOMIC DNA]</scope>
    <source>
        <strain evidence="2 3">DSM 5476</strain>
    </source>
</reference>
<accession>C0E8U0</accession>
<dbReference type="SUPFAM" id="SSF110455">
    <property type="entry name" value="Toprim domain"/>
    <property type="match status" value="1"/>
</dbReference>
<keyword evidence="3" id="KW-1185">Reference proteome</keyword>
<dbReference type="eggNOG" id="COG1658">
    <property type="taxonomic scope" value="Bacteria"/>
</dbReference>
<dbReference type="HOGENOM" id="CLU_109405_0_0_9"/>
<reference evidence="2 3" key="1">
    <citation type="submission" date="2009-01" db="EMBL/GenBank/DDBJ databases">
        <authorList>
            <person name="Fulton L."/>
            <person name="Clifton S."/>
            <person name="Fulton B."/>
            <person name="Xu J."/>
            <person name="Minx P."/>
            <person name="Pepin K.H."/>
            <person name="Johnson M."/>
            <person name="Bhonagiri V."/>
            <person name="Nash W.E."/>
            <person name="Mardis E.R."/>
            <person name="Wilson R.K."/>
        </authorList>
    </citation>
    <scope>NUCLEOTIDE SEQUENCE [LARGE SCALE GENOMIC DNA]</scope>
    <source>
        <strain evidence="2 3">DSM 5476</strain>
    </source>
</reference>
<evidence type="ECO:0000313" key="3">
    <source>
        <dbReference type="Proteomes" id="UP000003340"/>
    </source>
</evidence>
<evidence type="ECO:0000313" key="2">
    <source>
        <dbReference type="EMBL" id="EEG32084.1"/>
    </source>
</evidence>
<dbReference type="PANTHER" id="PTHR39156">
    <property type="entry name" value="RIBONUCLEASE M5"/>
    <property type="match status" value="1"/>
</dbReference>
<dbReference type="GO" id="GO:0006364">
    <property type="term" value="P:rRNA processing"/>
    <property type="evidence" value="ECO:0007669"/>
    <property type="project" value="TreeGrafter"/>
</dbReference>
<evidence type="ECO:0000259" key="1">
    <source>
        <dbReference type="Pfam" id="PF13331"/>
    </source>
</evidence>
<dbReference type="Gene3D" id="3.40.1360.10">
    <property type="match status" value="1"/>
</dbReference>
<sequence>MIRLEQAVIVEGKYDKIKLSGVVDALILQTNGFRIFKDKEKRALIKSLAHGPGIVILTDSDTAGLVIRNFVKSAAGGGKVTNVYIPQILGKEKRKQQPSKEGTLGVEGMTEQVLLQALERAGIGSCTPKAGRQVTKLDFFEDGLTGKPESARLRSRLLSRLELPGYLSSNALLEVVNAMMDYEEYKQLVKQLEEK</sequence>
<protein>
    <submittedName>
        <fullName evidence="2">Putative ribonuclease M5</fullName>
    </submittedName>
</protein>